<name>A0A6N4DH87_9GAMM</name>
<protein>
    <recommendedName>
        <fullName evidence="3">HprK-related kinase A</fullName>
    </recommendedName>
</protein>
<sequence>MITLRHTPRGFLRNSRWLARERGYRHTVDACCDFIVDLLHAYLLDKPDLLSLHCGGVVFPQGLVLFPNTYRSGKSTLAIKLASMGLRIFSDDVIPYSRSERKGIALGILPRLRLPLPEVDDPQLFTFIDHQRGPASNRFLYCNLNRRQLVPIGERASVVGIVLLNRSPTEPPSIRTADKGDALKQVIQRNFTRRTPAPEILDGLFSLIAETPCHTLTYDTPSQAADLLCAMFGEPETDAAPPRSRRYA</sequence>
<comment type="caution">
    <text evidence="1">The sequence shown here is derived from an EMBL/GenBank/DDBJ whole genome shotgun (WGS) entry which is preliminary data.</text>
</comment>
<dbReference type="Proteomes" id="UP000250928">
    <property type="component" value="Unassembled WGS sequence"/>
</dbReference>
<gene>
    <name evidence="1" type="ORF">C3L24_13075</name>
</gene>
<organism evidence="1 2">
    <name type="scientific">Candidatus Sedimenticola endophacoides</name>
    <dbReference type="NCBI Taxonomy" id="2548426"/>
    <lineage>
        <taxon>Bacteria</taxon>
        <taxon>Pseudomonadati</taxon>
        <taxon>Pseudomonadota</taxon>
        <taxon>Gammaproteobacteria</taxon>
        <taxon>Chromatiales</taxon>
        <taxon>Sedimenticolaceae</taxon>
        <taxon>Sedimenticola</taxon>
    </lineage>
</organism>
<dbReference type="EMBL" id="PQCO01000313">
    <property type="protein sequence ID" value="PUD98283.1"/>
    <property type="molecule type" value="Genomic_DNA"/>
</dbReference>
<evidence type="ECO:0008006" key="3">
    <source>
        <dbReference type="Google" id="ProtNLM"/>
    </source>
</evidence>
<proteinExistence type="predicted"/>
<evidence type="ECO:0000313" key="1">
    <source>
        <dbReference type="EMBL" id="PUD98283.1"/>
    </source>
</evidence>
<accession>A0A6N4DH87</accession>
<dbReference type="SUPFAM" id="SSF53795">
    <property type="entry name" value="PEP carboxykinase-like"/>
    <property type="match status" value="1"/>
</dbReference>
<dbReference type="AlphaFoldDB" id="A0A6N4DH87"/>
<evidence type="ECO:0000313" key="2">
    <source>
        <dbReference type="Proteomes" id="UP000250928"/>
    </source>
</evidence>
<reference evidence="1 2" key="1">
    <citation type="submission" date="2018-01" db="EMBL/GenBank/DDBJ databases">
        <title>Novel co-symbiosis in the lucinid bivalve Phacoides pectinatus.</title>
        <authorList>
            <person name="Lim S.J."/>
            <person name="Davis B.G."/>
            <person name="Gill D.E."/>
            <person name="Engel A.S."/>
            <person name="Anderson L.C."/>
            <person name="Campbell B.J."/>
        </authorList>
    </citation>
    <scope>NUCLEOTIDE SEQUENCE [LARGE SCALE GENOMIC DNA]</scope>
    <source>
        <strain evidence="1">N3_P5</strain>
    </source>
</reference>